<accession>X0UUT7</accession>
<sequence>FKAGSYLFAGRQEFEGREVVEIEYYPTFSDLDGDQGKKDKDEQDYENMFEKSLLVSMLILPEEHQIVKISFDTVGLEFLPYRWLVRLDELRASMTMDKPLGDIWLPKSIIAAGSLTTANATLSVKYSREFHDYKKTDVKVRFWFETPDPRKPEDR</sequence>
<organism evidence="1">
    <name type="scientific">marine sediment metagenome</name>
    <dbReference type="NCBI Taxonomy" id="412755"/>
    <lineage>
        <taxon>unclassified sequences</taxon>
        <taxon>metagenomes</taxon>
        <taxon>ecological metagenomes</taxon>
    </lineage>
</organism>
<dbReference type="EMBL" id="BARS01022790">
    <property type="protein sequence ID" value="GAG04058.1"/>
    <property type="molecule type" value="Genomic_DNA"/>
</dbReference>
<feature type="non-terminal residue" evidence="1">
    <location>
        <position position="1"/>
    </location>
</feature>
<dbReference type="AlphaFoldDB" id="X0UUT7"/>
<gene>
    <name evidence="1" type="ORF">S01H1_36386</name>
</gene>
<evidence type="ECO:0000313" key="1">
    <source>
        <dbReference type="EMBL" id="GAG04058.1"/>
    </source>
</evidence>
<proteinExistence type="predicted"/>
<reference evidence="1" key="1">
    <citation type="journal article" date="2014" name="Front. Microbiol.">
        <title>High frequency of phylogenetically diverse reductive dehalogenase-homologous genes in deep subseafloor sedimentary metagenomes.</title>
        <authorList>
            <person name="Kawai M."/>
            <person name="Futagami T."/>
            <person name="Toyoda A."/>
            <person name="Takaki Y."/>
            <person name="Nishi S."/>
            <person name="Hori S."/>
            <person name="Arai W."/>
            <person name="Tsubouchi T."/>
            <person name="Morono Y."/>
            <person name="Uchiyama I."/>
            <person name="Ito T."/>
            <person name="Fujiyama A."/>
            <person name="Inagaki F."/>
            <person name="Takami H."/>
        </authorList>
    </citation>
    <scope>NUCLEOTIDE SEQUENCE</scope>
    <source>
        <strain evidence="1">Expedition CK06-06</strain>
    </source>
</reference>
<protein>
    <submittedName>
        <fullName evidence="1">Uncharacterized protein</fullName>
    </submittedName>
</protein>
<name>X0UUT7_9ZZZZ</name>
<comment type="caution">
    <text evidence="1">The sequence shown here is derived from an EMBL/GenBank/DDBJ whole genome shotgun (WGS) entry which is preliminary data.</text>
</comment>